<dbReference type="RefSeq" id="WP_343793243.1">
    <property type="nucleotide sequence ID" value="NZ_BAAAEU010000024.1"/>
</dbReference>
<comment type="function">
    <text evidence="10">Inner membrane component of the type II secretion system required for the energy-dependent secretion of extracellular factors such as proteases and toxins from the periplasm.</text>
</comment>
<evidence type="ECO:0000256" key="8">
    <source>
        <dbReference type="ARBA" id="ARBA00022989"/>
    </source>
</evidence>
<comment type="subcellular location">
    <subcellularLocation>
        <location evidence="1">Cell inner membrane</location>
        <topology evidence="1">Single-pass membrane protein</topology>
    </subcellularLocation>
</comment>
<reference evidence="14 15" key="1">
    <citation type="journal article" date="2019" name="Int. J. Syst. Evol. Microbiol.">
        <title>The Global Catalogue of Microorganisms (GCM) 10K type strain sequencing project: providing services to taxonomists for standard genome sequencing and annotation.</title>
        <authorList>
            <consortium name="The Broad Institute Genomics Platform"/>
            <consortium name="The Broad Institute Genome Sequencing Center for Infectious Disease"/>
            <person name="Wu L."/>
            <person name="Ma J."/>
        </authorList>
    </citation>
    <scope>NUCLEOTIDE SEQUENCE [LARGE SCALE GENOMIC DNA]</scope>
    <source>
        <strain evidence="14 15">JCM 15421</strain>
    </source>
</reference>
<evidence type="ECO:0000256" key="4">
    <source>
        <dbReference type="ARBA" id="ARBA00022475"/>
    </source>
</evidence>
<accession>A0ABN1IVT4</accession>
<evidence type="ECO:0000256" key="7">
    <source>
        <dbReference type="ARBA" id="ARBA00022927"/>
    </source>
</evidence>
<dbReference type="Proteomes" id="UP001501523">
    <property type="component" value="Unassembled WGS sequence"/>
</dbReference>
<proteinExistence type="inferred from homology"/>
<protein>
    <recommendedName>
        <fullName evidence="10">Type II secretion system protein L</fullName>
        <shortName evidence="10">T2SS protein L</shortName>
    </recommendedName>
</protein>
<dbReference type="InterPro" id="IPR025691">
    <property type="entry name" value="GspL_pp_dom"/>
</dbReference>
<comment type="caution">
    <text evidence="14">The sequence shown here is derived from an EMBL/GenBank/DDBJ whole genome shotgun (WGS) entry which is preliminary data.</text>
</comment>
<dbReference type="InterPro" id="IPR007812">
    <property type="entry name" value="T2SS_protein-GspL"/>
</dbReference>
<dbReference type="Gene3D" id="3.30.1360.100">
    <property type="entry name" value="General secretion pathway protein M, EpsM"/>
    <property type="match status" value="1"/>
</dbReference>
<keyword evidence="5" id="KW-0997">Cell inner membrane</keyword>
<feature type="domain" description="GspL periplasmic" evidence="13">
    <location>
        <begin position="257"/>
        <end position="413"/>
    </location>
</feature>
<evidence type="ECO:0000259" key="13">
    <source>
        <dbReference type="Pfam" id="PF12693"/>
    </source>
</evidence>
<keyword evidence="4" id="KW-1003">Cell membrane</keyword>
<dbReference type="SUPFAM" id="SSF53067">
    <property type="entry name" value="Actin-like ATPase domain"/>
    <property type="match status" value="1"/>
</dbReference>
<evidence type="ECO:0000256" key="11">
    <source>
        <dbReference type="SAM" id="Phobius"/>
    </source>
</evidence>
<dbReference type="InterPro" id="IPR043129">
    <property type="entry name" value="ATPase_NBD"/>
</dbReference>
<keyword evidence="7 10" id="KW-0653">Protein transport</keyword>
<evidence type="ECO:0000259" key="12">
    <source>
        <dbReference type="Pfam" id="PF05134"/>
    </source>
</evidence>
<keyword evidence="3 10" id="KW-0813">Transport</keyword>
<evidence type="ECO:0000256" key="6">
    <source>
        <dbReference type="ARBA" id="ARBA00022692"/>
    </source>
</evidence>
<evidence type="ECO:0000256" key="1">
    <source>
        <dbReference type="ARBA" id="ARBA00004377"/>
    </source>
</evidence>
<dbReference type="PIRSF" id="PIRSF015761">
    <property type="entry name" value="Protein_L"/>
    <property type="match status" value="1"/>
</dbReference>
<dbReference type="Pfam" id="PF12693">
    <property type="entry name" value="GspL_C"/>
    <property type="match status" value="1"/>
</dbReference>
<keyword evidence="15" id="KW-1185">Reference proteome</keyword>
<evidence type="ECO:0000256" key="2">
    <source>
        <dbReference type="ARBA" id="ARBA00005318"/>
    </source>
</evidence>
<dbReference type="Gene3D" id="3.30.420.380">
    <property type="match status" value="1"/>
</dbReference>
<evidence type="ECO:0000256" key="9">
    <source>
        <dbReference type="ARBA" id="ARBA00023136"/>
    </source>
</evidence>
<keyword evidence="6 11" id="KW-0812">Transmembrane</keyword>
<keyword evidence="8 11" id="KW-1133">Transmembrane helix</keyword>
<evidence type="ECO:0000256" key="10">
    <source>
        <dbReference type="PIRNR" id="PIRNR015761"/>
    </source>
</evidence>
<keyword evidence="9 11" id="KW-0472">Membrane</keyword>
<name>A0ABN1IVT4_9GAMM</name>
<dbReference type="Pfam" id="PF05134">
    <property type="entry name" value="T2SSL"/>
    <property type="match status" value="1"/>
</dbReference>
<feature type="transmembrane region" description="Helical" evidence="11">
    <location>
        <begin position="259"/>
        <end position="280"/>
    </location>
</feature>
<evidence type="ECO:0000256" key="5">
    <source>
        <dbReference type="ARBA" id="ARBA00022519"/>
    </source>
</evidence>
<gene>
    <name evidence="14" type="ORF">GCM10009105_33580</name>
</gene>
<evidence type="ECO:0000313" key="14">
    <source>
        <dbReference type="EMBL" id="GAA0722416.1"/>
    </source>
</evidence>
<dbReference type="EMBL" id="BAAAEU010000024">
    <property type="protein sequence ID" value="GAA0722416.1"/>
    <property type="molecule type" value="Genomic_DNA"/>
</dbReference>
<feature type="domain" description="GspL cytoplasmic actin-ATPase-like" evidence="12">
    <location>
        <begin position="39"/>
        <end position="193"/>
    </location>
</feature>
<dbReference type="NCBIfam" id="TIGR01709">
    <property type="entry name" value="typeII_sec_gspL"/>
    <property type="match status" value="1"/>
</dbReference>
<dbReference type="InterPro" id="IPR024230">
    <property type="entry name" value="GspL_cyto_dom"/>
</dbReference>
<comment type="similarity">
    <text evidence="2 10">Belongs to the GSP L family.</text>
</comment>
<dbReference type="CDD" id="cd24017">
    <property type="entry name" value="ASKHA_T2SSL_N"/>
    <property type="match status" value="1"/>
</dbReference>
<evidence type="ECO:0000256" key="3">
    <source>
        <dbReference type="ARBA" id="ARBA00022448"/>
    </source>
</evidence>
<organism evidence="14 15">
    <name type="scientific">Dokdonella soli</name>
    <dbReference type="NCBI Taxonomy" id="529810"/>
    <lineage>
        <taxon>Bacteria</taxon>
        <taxon>Pseudomonadati</taxon>
        <taxon>Pseudomonadota</taxon>
        <taxon>Gammaproteobacteria</taxon>
        <taxon>Lysobacterales</taxon>
        <taxon>Rhodanobacteraceae</taxon>
        <taxon>Dokdonella</taxon>
    </lineage>
</organism>
<sequence length="418" mass="43915">MPDRLLLRLSPDGGLTWLRQAGAARVASASAPGLPPASALESAGEIVVLVPSEDVLLTEAKLSARNRAQLLQALPYAVEDQLLAPVEELHFAASSGNGDQVGVAVVARAKLRAWLDTLGAAGIRPDILIPDALALPAGQGRASALIEEGRAVVRLAAWSSFACTLAELPGWLAQAQAANALAPLTVHDFRAAPALALPVPVAGYQDRQRDPLAFLAAAFDDTASSSSRPWAGRGPGRETINLLEGEFTARHRAARGARWWRIAAALAAAVVVLAIANLGFDVLRLSRASARMDTLAQEAVHKAFPDIDAAQLARLSPEQLMRGRLDRLRGGAESSGLLRVLAQIAPVLGTNSPTLIQTRGMEYRNGTLELALRTRDVAMLDSVRERLATVPGLKAEVTAANPGADGVDGRIRINGSAP</sequence>
<evidence type="ECO:0000313" key="15">
    <source>
        <dbReference type="Proteomes" id="UP001501523"/>
    </source>
</evidence>